<dbReference type="OrthoDB" id="414863at2759"/>
<proteinExistence type="predicted"/>
<dbReference type="STRING" id="905079.L1IPP4"/>
<dbReference type="EnsemblProtists" id="EKX37844">
    <property type="protein sequence ID" value="EKX37844"/>
    <property type="gene ID" value="GUITHDRAFT_115984"/>
</dbReference>
<reference evidence="2" key="3">
    <citation type="submission" date="2015-06" db="UniProtKB">
        <authorList>
            <consortium name="EnsemblProtists"/>
        </authorList>
    </citation>
    <scope>IDENTIFICATION</scope>
</reference>
<accession>L1IPP4</accession>
<dbReference type="PaxDb" id="55529-EKX37844"/>
<reference evidence="1 3" key="1">
    <citation type="journal article" date="2012" name="Nature">
        <title>Algal genomes reveal evolutionary mosaicism and the fate of nucleomorphs.</title>
        <authorList>
            <consortium name="DOE Joint Genome Institute"/>
            <person name="Curtis B.A."/>
            <person name="Tanifuji G."/>
            <person name="Burki F."/>
            <person name="Gruber A."/>
            <person name="Irimia M."/>
            <person name="Maruyama S."/>
            <person name="Arias M.C."/>
            <person name="Ball S.G."/>
            <person name="Gile G.H."/>
            <person name="Hirakawa Y."/>
            <person name="Hopkins J.F."/>
            <person name="Kuo A."/>
            <person name="Rensing S.A."/>
            <person name="Schmutz J."/>
            <person name="Symeonidi A."/>
            <person name="Elias M."/>
            <person name="Eveleigh R.J."/>
            <person name="Herman E.K."/>
            <person name="Klute M.J."/>
            <person name="Nakayama T."/>
            <person name="Obornik M."/>
            <person name="Reyes-Prieto A."/>
            <person name="Armbrust E.V."/>
            <person name="Aves S.J."/>
            <person name="Beiko R.G."/>
            <person name="Coutinho P."/>
            <person name="Dacks J.B."/>
            <person name="Durnford D.G."/>
            <person name="Fast N.M."/>
            <person name="Green B.R."/>
            <person name="Grisdale C.J."/>
            <person name="Hempel F."/>
            <person name="Henrissat B."/>
            <person name="Hoppner M.P."/>
            <person name="Ishida K."/>
            <person name="Kim E."/>
            <person name="Koreny L."/>
            <person name="Kroth P.G."/>
            <person name="Liu Y."/>
            <person name="Malik S.B."/>
            <person name="Maier U.G."/>
            <person name="McRose D."/>
            <person name="Mock T."/>
            <person name="Neilson J.A."/>
            <person name="Onodera N.T."/>
            <person name="Poole A.M."/>
            <person name="Pritham E.J."/>
            <person name="Richards T.A."/>
            <person name="Rocap G."/>
            <person name="Roy S.W."/>
            <person name="Sarai C."/>
            <person name="Schaack S."/>
            <person name="Shirato S."/>
            <person name="Slamovits C.H."/>
            <person name="Spencer D.F."/>
            <person name="Suzuki S."/>
            <person name="Worden A.Z."/>
            <person name="Zauner S."/>
            <person name="Barry K."/>
            <person name="Bell C."/>
            <person name="Bharti A.K."/>
            <person name="Crow J.A."/>
            <person name="Grimwood J."/>
            <person name="Kramer R."/>
            <person name="Lindquist E."/>
            <person name="Lucas S."/>
            <person name="Salamov A."/>
            <person name="McFadden G.I."/>
            <person name="Lane C.E."/>
            <person name="Keeling P.J."/>
            <person name="Gray M.W."/>
            <person name="Grigoriev I.V."/>
            <person name="Archibald J.M."/>
        </authorList>
    </citation>
    <scope>NUCLEOTIDE SEQUENCE</scope>
    <source>
        <strain evidence="1 3">CCMP2712</strain>
    </source>
</reference>
<evidence type="ECO:0000313" key="3">
    <source>
        <dbReference type="Proteomes" id="UP000011087"/>
    </source>
</evidence>
<evidence type="ECO:0000313" key="2">
    <source>
        <dbReference type="EnsemblProtists" id="EKX37844"/>
    </source>
</evidence>
<organism evidence="1">
    <name type="scientific">Guillardia theta (strain CCMP2712)</name>
    <name type="common">Cryptophyte</name>
    <dbReference type="NCBI Taxonomy" id="905079"/>
    <lineage>
        <taxon>Eukaryota</taxon>
        <taxon>Cryptophyceae</taxon>
        <taxon>Pyrenomonadales</taxon>
        <taxon>Geminigeraceae</taxon>
        <taxon>Guillardia</taxon>
    </lineage>
</organism>
<dbReference type="AlphaFoldDB" id="L1IPP4"/>
<dbReference type="HOGENOM" id="CLU_867244_0_0_1"/>
<dbReference type="eggNOG" id="ENOG502SB5G">
    <property type="taxonomic scope" value="Eukaryota"/>
</dbReference>
<protein>
    <recommendedName>
        <fullName evidence="4">Hexosyltransferase</fullName>
    </recommendedName>
</protein>
<gene>
    <name evidence="1" type="ORF">GUITHDRAFT_115984</name>
</gene>
<dbReference type="RefSeq" id="XP_005824824.1">
    <property type="nucleotide sequence ID" value="XM_005824767.1"/>
</dbReference>
<keyword evidence="3" id="KW-1185">Reference proteome</keyword>
<evidence type="ECO:0000313" key="1">
    <source>
        <dbReference type="EMBL" id="EKX37844.1"/>
    </source>
</evidence>
<dbReference type="KEGG" id="gtt:GUITHDRAFT_115984"/>
<dbReference type="EMBL" id="JH993054">
    <property type="protein sequence ID" value="EKX37844.1"/>
    <property type="molecule type" value="Genomic_DNA"/>
</dbReference>
<dbReference type="Proteomes" id="UP000011087">
    <property type="component" value="Unassembled WGS sequence"/>
</dbReference>
<sequence length="314" mass="35858">MQSRRACVLGLAGLALLFPLYLCLIIPLYRPHVRSVTSKSEKVRLVVSVSSLLGRVDFLRRSLTSMKKQSLRPDRIMVNIPLYTRFGNITSQDIEALVHALTPTTGSLEMVPGSSHDYKNQLFYLHFLNRDFGPATKLLGALQVEKDPETMIITLDDDCEYPQQVVASLAYHMPSEGCLSGLCQELPALMPIHGMVTLGFPHGILATAGWYSQDRIIPCYGWLMGYTGIAYRVRYFGDDIFEYLKRLPSGCFFHDDVWLSGYLYKKGIQRYYYPFVPDPMHFMKHPNMSISSISDTQSRHQLPCVEYFDRFGWN</sequence>
<evidence type="ECO:0008006" key="4">
    <source>
        <dbReference type="Google" id="ProtNLM"/>
    </source>
</evidence>
<reference evidence="3" key="2">
    <citation type="submission" date="2012-11" db="EMBL/GenBank/DDBJ databases">
        <authorList>
            <person name="Kuo A."/>
            <person name="Curtis B.A."/>
            <person name="Tanifuji G."/>
            <person name="Burki F."/>
            <person name="Gruber A."/>
            <person name="Irimia M."/>
            <person name="Maruyama S."/>
            <person name="Arias M.C."/>
            <person name="Ball S.G."/>
            <person name="Gile G.H."/>
            <person name="Hirakawa Y."/>
            <person name="Hopkins J.F."/>
            <person name="Rensing S.A."/>
            <person name="Schmutz J."/>
            <person name="Symeonidi A."/>
            <person name="Elias M."/>
            <person name="Eveleigh R.J."/>
            <person name="Herman E.K."/>
            <person name="Klute M.J."/>
            <person name="Nakayama T."/>
            <person name="Obornik M."/>
            <person name="Reyes-Prieto A."/>
            <person name="Armbrust E.V."/>
            <person name="Aves S.J."/>
            <person name="Beiko R.G."/>
            <person name="Coutinho P."/>
            <person name="Dacks J.B."/>
            <person name="Durnford D.G."/>
            <person name="Fast N.M."/>
            <person name="Green B.R."/>
            <person name="Grisdale C."/>
            <person name="Hempe F."/>
            <person name="Henrissat B."/>
            <person name="Hoppner M.P."/>
            <person name="Ishida K.-I."/>
            <person name="Kim E."/>
            <person name="Koreny L."/>
            <person name="Kroth P.G."/>
            <person name="Liu Y."/>
            <person name="Malik S.-B."/>
            <person name="Maier U.G."/>
            <person name="McRose D."/>
            <person name="Mock T."/>
            <person name="Neilson J.A."/>
            <person name="Onodera N.T."/>
            <person name="Poole A.M."/>
            <person name="Pritham E.J."/>
            <person name="Richards T.A."/>
            <person name="Rocap G."/>
            <person name="Roy S.W."/>
            <person name="Sarai C."/>
            <person name="Schaack S."/>
            <person name="Shirato S."/>
            <person name="Slamovits C.H."/>
            <person name="Spencer D.F."/>
            <person name="Suzuki S."/>
            <person name="Worden A.Z."/>
            <person name="Zauner S."/>
            <person name="Barry K."/>
            <person name="Bell C."/>
            <person name="Bharti A.K."/>
            <person name="Crow J.A."/>
            <person name="Grimwood J."/>
            <person name="Kramer R."/>
            <person name="Lindquist E."/>
            <person name="Lucas S."/>
            <person name="Salamov A."/>
            <person name="McFadden G.I."/>
            <person name="Lane C.E."/>
            <person name="Keeling P.J."/>
            <person name="Gray M.W."/>
            <person name="Grigoriev I.V."/>
            <person name="Archibald J.M."/>
        </authorList>
    </citation>
    <scope>NUCLEOTIDE SEQUENCE</scope>
    <source>
        <strain evidence="3">CCMP2712</strain>
    </source>
</reference>
<dbReference type="GeneID" id="17294566"/>
<name>L1IPP4_GUITC</name>